<dbReference type="Proteomes" id="UP000784294">
    <property type="component" value="Unassembled WGS sequence"/>
</dbReference>
<accession>A0A3S5BHF5</accession>
<dbReference type="OrthoDB" id="10029313at2759"/>
<evidence type="ECO:0000313" key="1">
    <source>
        <dbReference type="EMBL" id="VEL24371.1"/>
    </source>
</evidence>
<organism evidence="1 2">
    <name type="scientific">Protopolystoma xenopodis</name>
    <dbReference type="NCBI Taxonomy" id="117903"/>
    <lineage>
        <taxon>Eukaryota</taxon>
        <taxon>Metazoa</taxon>
        <taxon>Spiralia</taxon>
        <taxon>Lophotrochozoa</taxon>
        <taxon>Platyhelminthes</taxon>
        <taxon>Monogenea</taxon>
        <taxon>Polyopisthocotylea</taxon>
        <taxon>Polystomatidea</taxon>
        <taxon>Polystomatidae</taxon>
        <taxon>Protopolystoma</taxon>
    </lineage>
</organism>
<proteinExistence type="predicted"/>
<feature type="non-terminal residue" evidence="1">
    <location>
        <position position="141"/>
    </location>
</feature>
<comment type="caution">
    <text evidence="1">The sequence shown here is derived from an EMBL/GenBank/DDBJ whole genome shotgun (WGS) entry which is preliminary data.</text>
</comment>
<protein>
    <recommendedName>
        <fullName evidence="3">Reverse transcriptase domain-containing protein</fullName>
    </recommendedName>
</protein>
<name>A0A3S5BHF5_9PLAT</name>
<evidence type="ECO:0008006" key="3">
    <source>
        <dbReference type="Google" id="ProtNLM"/>
    </source>
</evidence>
<dbReference type="AlphaFoldDB" id="A0A3S5BHF5"/>
<gene>
    <name evidence="1" type="ORF">PXEA_LOCUS17811</name>
</gene>
<evidence type="ECO:0000313" key="2">
    <source>
        <dbReference type="Proteomes" id="UP000784294"/>
    </source>
</evidence>
<sequence length="141" mass="16203">MAKLTDDADYDASETFANIPSPLELIPKILTHQEPTHRNRFSVIHKNLESNEQLVLQTDEGGATVIMDKKQYTEKMEHTLRDRTTYHISNKDPTMKINGILSGMLKDMHRNEEIDAWTMNSIIRKDARPPTAYGLPKILKE</sequence>
<dbReference type="EMBL" id="CAAALY010067434">
    <property type="protein sequence ID" value="VEL24371.1"/>
    <property type="molecule type" value="Genomic_DNA"/>
</dbReference>
<keyword evidence="2" id="KW-1185">Reference proteome</keyword>
<reference evidence="1" key="1">
    <citation type="submission" date="2018-11" db="EMBL/GenBank/DDBJ databases">
        <authorList>
            <consortium name="Pathogen Informatics"/>
        </authorList>
    </citation>
    <scope>NUCLEOTIDE SEQUENCE</scope>
</reference>